<accession>A0A4P9C913</accession>
<reference evidence="5 6" key="1">
    <citation type="submission" date="2018-05" db="EMBL/GenBank/DDBJ databases">
        <title>Genome comparison of Eubacterium sp.</title>
        <authorList>
            <person name="Feng Y."/>
            <person name="Sanchez-Andrea I."/>
            <person name="Stams A.J.M."/>
            <person name="De Vos W.M."/>
        </authorList>
    </citation>
    <scope>NUCLEOTIDE SEQUENCE [LARGE SCALE GENOMIC DNA]</scope>
    <source>
        <strain evidence="5 6">YI</strain>
    </source>
</reference>
<keyword evidence="2" id="KW-0408">Iron</keyword>
<dbReference type="Pfam" id="PF00248">
    <property type="entry name" value="Aldo_ket_red"/>
    <property type="match status" value="1"/>
</dbReference>
<dbReference type="GO" id="GO:0051536">
    <property type="term" value="F:iron-sulfur cluster binding"/>
    <property type="evidence" value="ECO:0007669"/>
    <property type="project" value="UniProtKB-KW"/>
</dbReference>
<keyword evidence="6" id="KW-1185">Reference proteome</keyword>
<gene>
    <name evidence="5" type="ORF">CPZ25_012160</name>
</gene>
<name>A0A4P9C913_EUBML</name>
<evidence type="ECO:0000313" key="6">
    <source>
        <dbReference type="Proteomes" id="UP000218387"/>
    </source>
</evidence>
<dbReference type="KEGG" id="emt:CPZ25_012160"/>
<dbReference type="CDD" id="cd19100">
    <property type="entry name" value="AKR_unchar"/>
    <property type="match status" value="1"/>
</dbReference>
<dbReference type="PROSITE" id="PS51379">
    <property type="entry name" value="4FE4S_FER_2"/>
    <property type="match status" value="1"/>
</dbReference>
<evidence type="ECO:0000313" key="5">
    <source>
        <dbReference type="EMBL" id="QCT72049.1"/>
    </source>
</evidence>
<dbReference type="PANTHER" id="PTHR43312:SF1">
    <property type="entry name" value="NADP-DEPENDENT OXIDOREDUCTASE DOMAIN-CONTAINING PROTEIN"/>
    <property type="match status" value="1"/>
</dbReference>
<protein>
    <submittedName>
        <fullName evidence="5">Aldo/keto reductase</fullName>
    </submittedName>
</protein>
<dbReference type="Gene3D" id="3.20.20.100">
    <property type="entry name" value="NADP-dependent oxidoreductase domain"/>
    <property type="match status" value="1"/>
</dbReference>
<organism evidence="5 6">
    <name type="scientific">Eubacterium maltosivorans</name>
    <dbReference type="NCBI Taxonomy" id="2041044"/>
    <lineage>
        <taxon>Bacteria</taxon>
        <taxon>Bacillati</taxon>
        <taxon>Bacillota</taxon>
        <taxon>Clostridia</taxon>
        <taxon>Eubacteriales</taxon>
        <taxon>Eubacteriaceae</taxon>
        <taxon>Eubacterium</taxon>
    </lineage>
</organism>
<dbReference type="InterPro" id="IPR017896">
    <property type="entry name" value="4Fe4S_Fe-S-bd"/>
</dbReference>
<dbReference type="InterPro" id="IPR053135">
    <property type="entry name" value="AKR2_Oxidoreductase"/>
</dbReference>
<dbReference type="PANTHER" id="PTHR43312">
    <property type="entry name" value="D-THREO-ALDOSE 1-DEHYDROGENASE"/>
    <property type="match status" value="1"/>
</dbReference>
<keyword evidence="1" id="KW-0479">Metal-binding</keyword>
<keyword evidence="3" id="KW-0411">Iron-sulfur</keyword>
<feature type="domain" description="4Fe-4S ferredoxin-type" evidence="4">
    <location>
        <begin position="353"/>
        <end position="382"/>
    </location>
</feature>
<dbReference type="PROSITE" id="PS00198">
    <property type="entry name" value="4FE4S_FER_1"/>
    <property type="match status" value="1"/>
</dbReference>
<evidence type="ECO:0000256" key="3">
    <source>
        <dbReference type="ARBA" id="ARBA00023014"/>
    </source>
</evidence>
<evidence type="ECO:0000259" key="4">
    <source>
        <dbReference type="PROSITE" id="PS51379"/>
    </source>
</evidence>
<dbReference type="InterPro" id="IPR023210">
    <property type="entry name" value="NADP_OxRdtase_dom"/>
</dbReference>
<dbReference type="GO" id="GO:0046872">
    <property type="term" value="F:metal ion binding"/>
    <property type="evidence" value="ECO:0007669"/>
    <property type="project" value="UniProtKB-KW"/>
</dbReference>
<proteinExistence type="predicted"/>
<sequence>MGKGAAIMEYRRIKGVETPVSVIGFGGVYLEGMAGKKIVEMVHHAMDLGINLLDLYMPQPEIRDAIGEAIRTHPGKMLIQGHLCTVSGDGQYVRSRKLEEVKRSFEDMLDRLKQDYVDFGMIHFLDSEKDCEDVEKSGILDYALDLKKQGVIRKLGFSSHNAVTAMKQVETGLYETLMFSLNPAYDLDHGQREVEDIMEFKGVAVDEKALGIAPARSALYQRCEALGIGITVMKALAAGRLLSAESSPFGKAMTPAQCYHYALDRPGVVSVLPGLSSLREIDAAAAYCQSSEAERDYSAIADAPSFQMQGQCMYCNHCQPCPSGIDVAAVTKYLDIARQHEGRIPGATAEHYKGLEAHASDCIECGSCLKRCPFGVDVVANMQEARSIFGL</sequence>
<evidence type="ECO:0000256" key="1">
    <source>
        <dbReference type="ARBA" id="ARBA00022723"/>
    </source>
</evidence>
<dbReference type="Proteomes" id="UP000218387">
    <property type="component" value="Chromosome"/>
</dbReference>
<dbReference type="EMBL" id="CP029487">
    <property type="protein sequence ID" value="QCT72049.1"/>
    <property type="molecule type" value="Genomic_DNA"/>
</dbReference>
<evidence type="ECO:0000256" key="2">
    <source>
        <dbReference type="ARBA" id="ARBA00023004"/>
    </source>
</evidence>
<dbReference type="InterPro" id="IPR036812">
    <property type="entry name" value="NAD(P)_OxRdtase_dom_sf"/>
</dbReference>
<dbReference type="SUPFAM" id="SSF46548">
    <property type="entry name" value="alpha-helical ferredoxin"/>
    <property type="match status" value="1"/>
</dbReference>
<dbReference type="SUPFAM" id="SSF51430">
    <property type="entry name" value="NAD(P)-linked oxidoreductase"/>
    <property type="match status" value="1"/>
</dbReference>
<dbReference type="InterPro" id="IPR017900">
    <property type="entry name" value="4Fe4S_Fe_S_CS"/>
</dbReference>
<dbReference type="AlphaFoldDB" id="A0A4P9C913"/>